<dbReference type="AlphaFoldDB" id="A0A0V1J1M4"/>
<dbReference type="EMBL" id="JYDV01000147">
    <property type="protein sequence ID" value="KRZ28875.1"/>
    <property type="molecule type" value="Genomic_DNA"/>
</dbReference>
<reference evidence="1 2" key="1">
    <citation type="submission" date="2015-01" db="EMBL/GenBank/DDBJ databases">
        <title>Evolution of Trichinella species and genotypes.</title>
        <authorList>
            <person name="Korhonen P.K."/>
            <person name="Edoardo P."/>
            <person name="Giuseppe L.R."/>
            <person name="Gasser R.B."/>
        </authorList>
    </citation>
    <scope>NUCLEOTIDE SEQUENCE [LARGE SCALE GENOMIC DNA]</scope>
    <source>
        <strain evidence="1">ISS176</strain>
    </source>
</reference>
<accession>A0A0V1J1M4</accession>
<comment type="caution">
    <text evidence="1">The sequence shown here is derived from an EMBL/GenBank/DDBJ whole genome shotgun (WGS) entry which is preliminary data.</text>
</comment>
<protein>
    <submittedName>
        <fullName evidence="1">Uncharacterized protein</fullName>
    </submittedName>
</protein>
<evidence type="ECO:0000313" key="2">
    <source>
        <dbReference type="Proteomes" id="UP000054826"/>
    </source>
</evidence>
<dbReference type="Proteomes" id="UP000054826">
    <property type="component" value="Unassembled WGS sequence"/>
</dbReference>
<proteinExistence type="predicted"/>
<sequence>MLASARFSFFALLPTSRRFAAGRAMVSDGRSRLPPTPFPLKSCVAGRYSSLTFSVPDMVLPTGLPISFSGAPVTTLGRLVLTHVHEPFCLSMTFVGAAPALLWLRLCRTPARVPGAVAGRIFSGLRLHALQ</sequence>
<evidence type="ECO:0000313" key="1">
    <source>
        <dbReference type="EMBL" id="KRZ28875.1"/>
    </source>
</evidence>
<organism evidence="1 2">
    <name type="scientific">Trichinella pseudospiralis</name>
    <name type="common">Parasitic roundworm</name>
    <dbReference type="NCBI Taxonomy" id="6337"/>
    <lineage>
        <taxon>Eukaryota</taxon>
        <taxon>Metazoa</taxon>
        <taxon>Ecdysozoa</taxon>
        <taxon>Nematoda</taxon>
        <taxon>Enoplea</taxon>
        <taxon>Dorylaimia</taxon>
        <taxon>Trichinellida</taxon>
        <taxon>Trichinellidae</taxon>
        <taxon>Trichinella</taxon>
    </lineage>
</organism>
<name>A0A0V1J1M4_TRIPS</name>
<gene>
    <name evidence="1" type="ORF">T4C_1098</name>
</gene>